<sequence>SNGDQTQGEDIADNGGLKASFYVSKTNETK</sequence>
<dbReference type="Proteomes" id="UP000676336">
    <property type="component" value="Unassembled WGS sequence"/>
</dbReference>
<organism evidence="1 2">
    <name type="scientific">Rotaria magnacalcarata</name>
    <dbReference type="NCBI Taxonomy" id="392030"/>
    <lineage>
        <taxon>Eukaryota</taxon>
        <taxon>Metazoa</taxon>
        <taxon>Spiralia</taxon>
        <taxon>Gnathifera</taxon>
        <taxon>Rotifera</taxon>
        <taxon>Eurotatoria</taxon>
        <taxon>Bdelloidea</taxon>
        <taxon>Philodinida</taxon>
        <taxon>Philodinidae</taxon>
        <taxon>Rotaria</taxon>
    </lineage>
</organism>
<gene>
    <name evidence="1" type="ORF">SMN809_LOCUS42763</name>
</gene>
<dbReference type="EMBL" id="CAJOBI010124250">
    <property type="protein sequence ID" value="CAF4693472.1"/>
    <property type="molecule type" value="Genomic_DNA"/>
</dbReference>
<accession>A0A8S3A362</accession>
<name>A0A8S3A362_9BILA</name>
<dbReference type="AlphaFoldDB" id="A0A8S3A362"/>
<dbReference type="InterPro" id="IPR024079">
    <property type="entry name" value="MetalloPept_cat_dom_sf"/>
</dbReference>
<protein>
    <submittedName>
        <fullName evidence="1">Uncharacterized protein</fullName>
    </submittedName>
</protein>
<evidence type="ECO:0000313" key="2">
    <source>
        <dbReference type="Proteomes" id="UP000676336"/>
    </source>
</evidence>
<dbReference type="Gene3D" id="3.40.390.10">
    <property type="entry name" value="Collagenase (Catalytic Domain)"/>
    <property type="match status" value="1"/>
</dbReference>
<comment type="caution">
    <text evidence="1">The sequence shown here is derived from an EMBL/GenBank/DDBJ whole genome shotgun (WGS) entry which is preliminary data.</text>
</comment>
<dbReference type="GO" id="GO:0008237">
    <property type="term" value="F:metallopeptidase activity"/>
    <property type="evidence" value="ECO:0007669"/>
    <property type="project" value="InterPro"/>
</dbReference>
<evidence type="ECO:0000313" key="1">
    <source>
        <dbReference type="EMBL" id="CAF4693472.1"/>
    </source>
</evidence>
<feature type="non-terminal residue" evidence="1">
    <location>
        <position position="1"/>
    </location>
</feature>
<reference evidence="1" key="1">
    <citation type="submission" date="2021-02" db="EMBL/GenBank/DDBJ databases">
        <authorList>
            <person name="Nowell W R."/>
        </authorList>
    </citation>
    <scope>NUCLEOTIDE SEQUENCE</scope>
</reference>
<proteinExistence type="predicted"/>